<evidence type="ECO:0000256" key="1">
    <source>
        <dbReference type="SAM" id="MobiDB-lite"/>
    </source>
</evidence>
<feature type="compositionally biased region" description="Gly residues" evidence="1">
    <location>
        <begin position="94"/>
        <end position="105"/>
    </location>
</feature>
<keyword evidence="3" id="KW-1185">Reference proteome</keyword>
<accession>K0T9Y8</accession>
<reference evidence="2 3" key="1">
    <citation type="journal article" date="2012" name="Genome Biol.">
        <title>Genome and low-iron response of an oceanic diatom adapted to chronic iron limitation.</title>
        <authorList>
            <person name="Lommer M."/>
            <person name="Specht M."/>
            <person name="Roy A.S."/>
            <person name="Kraemer L."/>
            <person name="Andreson R."/>
            <person name="Gutowska M.A."/>
            <person name="Wolf J."/>
            <person name="Bergner S.V."/>
            <person name="Schilhabel M.B."/>
            <person name="Klostermeier U.C."/>
            <person name="Beiko R.G."/>
            <person name="Rosenstiel P."/>
            <person name="Hippler M."/>
            <person name="Laroche J."/>
        </authorList>
    </citation>
    <scope>NUCLEOTIDE SEQUENCE [LARGE SCALE GENOMIC DNA]</scope>
    <source>
        <strain evidence="2 3">CCMP1005</strain>
    </source>
</reference>
<gene>
    <name evidence="2" type="ORF">THAOC_03992</name>
</gene>
<feature type="region of interest" description="Disordered" evidence="1">
    <location>
        <begin position="39"/>
        <end position="110"/>
    </location>
</feature>
<feature type="region of interest" description="Disordered" evidence="1">
    <location>
        <begin position="136"/>
        <end position="167"/>
    </location>
</feature>
<organism evidence="2 3">
    <name type="scientific">Thalassiosira oceanica</name>
    <name type="common">Marine diatom</name>
    <dbReference type="NCBI Taxonomy" id="159749"/>
    <lineage>
        <taxon>Eukaryota</taxon>
        <taxon>Sar</taxon>
        <taxon>Stramenopiles</taxon>
        <taxon>Ochrophyta</taxon>
        <taxon>Bacillariophyta</taxon>
        <taxon>Coscinodiscophyceae</taxon>
        <taxon>Thalassiosirophycidae</taxon>
        <taxon>Thalassiosirales</taxon>
        <taxon>Thalassiosiraceae</taxon>
        <taxon>Thalassiosira</taxon>
    </lineage>
</organism>
<dbReference type="AlphaFoldDB" id="K0T9Y8"/>
<proteinExistence type="predicted"/>
<sequence>MNLFRTLPLGGRRSRRLVLPAFQREAAQCSGHAAWRAVARGEAAAPPGQPEQSRQRQQSVHEEAEARVSSFQSRRSISARRPARRAGSPPGVAGVQGAGSQGGGSLQRTVIGRGGGEAAVEMCVRLGEIVPDEAQMRGLGRDVPPPADAEVEADVQPACGGLHSTRR</sequence>
<dbReference type="EMBL" id="AGNL01003770">
    <property type="protein sequence ID" value="EJK74335.1"/>
    <property type="molecule type" value="Genomic_DNA"/>
</dbReference>
<evidence type="ECO:0000313" key="2">
    <source>
        <dbReference type="EMBL" id="EJK74335.1"/>
    </source>
</evidence>
<dbReference type="Proteomes" id="UP000266841">
    <property type="component" value="Unassembled WGS sequence"/>
</dbReference>
<protein>
    <submittedName>
        <fullName evidence="2">Uncharacterized protein</fullName>
    </submittedName>
</protein>
<comment type="caution">
    <text evidence="2">The sequence shown here is derived from an EMBL/GenBank/DDBJ whole genome shotgun (WGS) entry which is preliminary data.</text>
</comment>
<evidence type="ECO:0000313" key="3">
    <source>
        <dbReference type="Proteomes" id="UP000266841"/>
    </source>
</evidence>
<name>K0T9Y8_THAOC</name>